<dbReference type="Proteomes" id="UP000198341">
    <property type="component" value="Chromosome 2"/>
</dbReference>
<sequence>MEGRSFELSEDESSVDGGEENEDGHGDQLSALRREPSVTFPRGFSSKEDLEIGTPKLGGLMSSGGVFANADDATNDVGEEDLEDECARRRSMDEFRRPASISLPRRGGLSSAFSAIDLASSTEKPPRAPNAHRVSQEFEEEIDRLRDKFDVNDTSAFSPAFHFKTGEVINAGADSPPVAFYAYAQSPASTSSKHAASVSPRVREGTFLGSSPRSLGTSPGSFTRGGIMGRSGPKPLPTSSSPNFHEPLRREIGFDGAGFKNARERYFEQVTKFLSERFQHEDDYENTWISLRSKSEPSLFKLCKKPLTMGESYQEFFVDHADVFELSEDERHVRLIR</sequence>
<dbReference type="STRING" id="41875.K8EZP3"/>
<gene>
    <name evidence="2" type="ORF">Bathy02g03230</name>
</gene>
<dbReference type="eggNOG" id="ENOG502SCGX">
    <property type="taxonomic scope" value="Eukaryota"/>
</dbReference>
<feature type="compositionally biased region" description="Acidic residues" evidence="1">
    <location>
        <begin position="73"/>
        <end position="84"/>
    </location>
</feature>
<protein>
    <submittedName>
        <fullName evidence="2">Uncharacterized protein</fullName>
    </submittedName>
</protein>
<evidence type="ECO:0000313" key="3">
    <source>
        <dbReference type="Proteomes" id="UP000198341"/>
    </source>
</evidence>
<keyword evidence="3" id="KW-1185">Reference proteome</keyword>
<feature type="region of interest" description="Disordered" evidence="1">
    <location>
        <begin position="1"/>
        <end position="51"/>
    </location>
</feature>
<feature type="compositionally biased region" description="Acidic residues" evidence="1">
    <location>
        <begin position="8"/>
        <end position="22"/>
    </location>
</feature>
<dbReference type="KEGG" id="bpg:Bathy02g03230"/>
<feature type="compositionally biased region" description="Polar residues" evidence="1">
    <location>
        <begin position="208"/>
        <end position="221"/>
    </location>
</feature>
<dbReference type="RefSeq" id="XP_007514508.1">
    <property type="nucleotide sequence ID" value="XM_007514446.1"/>
</dbReference>
<reference evidence="2 3" key="1">
    <citation type="submission" date="2011-10" db="EMBL/GenBank/DDBJ databases">
        <authorList>
            <person name="Genoscope - CEA"/>
        </authorList>
    </citation>
    <scope>NUCLEOTIDE SEQUENCE [LARGE SCALE GENOMIC DNA]</scope>
    <source>
        <strain evidence="2 3">RCC 1105</strain>
    </source>
</reference>
<proteinExistence type="predicted"/>
<feature type="region of interest" description="Disordered" evidence="1">
    <location>
        <begin position="191"/>
        <end position="247"/>
    </location>
</feature>
<feature type="region of interest" description="Disordered" evidence="1">
    <location>
        <begin position="70"/>
        <end position="90"/>
    </location>
</feature>
<evidence type="ECO:0000313" key="2">
    <source>
        <dbReference type="EMBL" id="CCO14748.1"/>
    </source>
</evidence>
<name>K8EZP3_9CHLO</name>
<organism evidence="2 3">
    <name type="scientific">Bathycoccus prasinos</name>
    <dbReference type="NCBI Taxonomy" id="41875"/>
    <lineage>
        <taxon>Eukaryota</taxon>
        <taxon>Viridiplantae</taxon>
        <taxon>Chlorophyta</taxon>
        <taxon>Mamiellophyceae</taxon>
        <taxon>Mamiellales</taxon>
        <taxon>Bathycoccaceae</taxon>
        <taxon>Bathycoccus</taxon>
    </lineage>
</organism>
<dbReference type="OrthoDB" id="10440400at2759"/>
<accession>K8EZP3</accession>
<evidence type="ECO:0000256" key="1">
    <source>
        <dbReference type="SAM" id="MobiDB-lite"/>
    </source>
</evidence>
<dbReference type="GeneID" id="19017436"/>
<dbReference type="EMBL" id="FO082277">
    <property type="protein sequence ID" value="CCO14748.1"/>
    <property type="molecule type" value="Genomic_DNA"/>
</dbReference>
<dbReference type="AlphaFoldDB" id="K8EZP3"/>